<keyword evidence="2" id="KW-1003">Cell membrane</keyword>
<dbReference type="PANTHER" id="PTHR12308">
    <property type="entry name" value="ANOCTAMIN"/>
    <property type="match status" value="1"/>
</dbReference>
<evidence type="ECO:0000256" key="7">
    <source>
        <dbReference type="SAM" id="Coils"/>
    </source>
</evidence>
<feature type="compositionally biased region" description="Acidic residues" evidence="8">
    <location>
        <begin position="1009"/>
        <end position="1020"/>
    </location>
</feature>
<feature type="domain" description="Anoctamin dimerisation" evidence="11">
    <location>
        <begin position="202"/>
        <end position="325"/>
    </location>
</feature>
<comment type="subcellular location">
    <subcellularLocation>
        <location evidence="1">Cell membrane</location>
        <topology evidence="1">Multi-pass membrane protein</topology>
    </subcellularLocation>
</comment>
<evidence type="ECO:0000256" key="5">
    <source>
        <dbReference type="ARBA" id="ARBA00023136"/>
    </source>
</evidence>
<feature type="compositionally biased region" description="Basic residues" evidence="8">
    <location>
        <begin position="1061"/>
        <end position="1074"/>
    </location>
</feature>
<evidence type="ECO:0000313" key="13">
    <source>
        <dbReference type="Proteomes" id="UP000696485"/>
    </source>
</evidence>
<feature type="transmembrane region" description="Helical" evidence="9">
    <location>
        <begin position="449"/>
        <end position="466"/>
    </location>
</feature>
<evidence type="ECO:0000259" key="10">
    <source>
        <dbReference type="Pfam" id="PF04547"/>
    </source>
</evidence>
<evidence type="ECO:0000256" key="2">
    <source>
        <dbReference type="ARBA" id="ARBA00022475"/>
    </source>
</evidence>
<feature type="transmembrane region" description="Helical" evidence="9">
    <location>
        <begin position="884"/>
        <end position="908"/>
    </location>
</feature>
<feature type="transmembrane region" description="Helical" evidence="9">
    <location>
        <begin position="561"/>
        <end position="588"/>
    </location>
</feature>
<feature type="domain" description="Anoctamin transmembrane" evidence="10">
    <location>
        <begin position="428"/>
        <end position="926"/>
    </location>
</feature>
<feature type="transmembrane region" description="Helical" evidence="9">
    <location>
        <begin position="653"/>
        <end position="673"/>
    </location>
</feature>
<dbReference type="PANTHER" id="PTHR12308:SF73">
    <property type="entry name" value="ANOCTAMIN"/>
    <property type="match status" value="1"/>
</dbReference>
<keyword evidence="3 9" id="KW-0812">Transmembrane</keyword>
<dbReference type="Pfam" id="PF04547">
    <property type="entry name" value="Anoctamin"/>
    <property type="match status" value="1"/>
</dbReference>
<keyword evidence="6" id="KW-0325">Glycoprotein</keyword>
<keyword evidence="13" id="KW-1185">Reference proteome</keyword>
<dbReference type="AlphaFoldDB" id="A0A9P5VIW2"/>
<dbReference type="GO" id="GO:0046983">
    <property type="term" value="F:protein dimerization activity"/>
    <property type="evidence" value="ECO:0007669"/>
    <property type="project" value="InterPro"/>
</dbReference>
<evidence type="ECO:0000256" key="6">
    <source>
        <dbReference type="ARBA" id="ARBA00023180"/>
    </source>
</evidence>
<dbReference type="GO" id="GO:0032541">
    <property type="term" value="C:cortical endoplasmic reticulum"/>
    <property type="evidence" value="ECO:0007669"/>
    <property type="project" value="TreeGrafter"/>
</dbReference>
<feature type="compositionally biased region" description="Acidic residues" evidence="8">
    <location>
        <begin position="948"/>
        <end position="960"/>
    </location>
</feature>
<dbReference type="InterPro" id="IPR007632">
    <property type="entry name" value="Anoctamin"/>
</dbReference>
<feature type="transmembrane region" description="Helical" evidence="9">
    <location>
        <begin position="608"/>
        <end position="632"/>
    </location>
</feature>
<evidence type="ECO:0000313" key="12">
    <source>
        <dbReference type="EMBL" id="KAF9327185.1"/>
    </source>
</evidence>
<evidence type="ECO:0000256" key="9">
    <source>
        <dbReference type="SAM" id="Phobius"/>
    </source>
</evidence>
<dbReference type="Proteomes" id="UP000696485">
    <property type="component" value="Unassembled WGS sequence"/>
</dbReference>
<dbReference type="GO" id="GO:0005254">
    <property type="term" value="F:chloride channel activity"/>
    <property type="evidence" value="ECO:0007669"/>
    <property type="project" value="TreeGrafter"/>
</dbReference>
<keyword evidence="4 9" id="KW-1133">Transmembrane helix</keyword>
<comment type="caution">
    <text evidence="12">The sequence shown here is derived from an EMBL/GenBank/DDBJ whole genome shotgun (WGS) entry which is preliminary data.</text>
</comment>
<keyword evidence="7" id="KW-0175">Coiled coil</keyword>
<evidence type="ECO:0000259" key="11">
    <source>
        <dbReference type="Pfam" id="PF16178"/>
    </source>
</evidence>
<feature type="region of interest" description="Disordered" evidence="8">
    <location>
        <begin position="948"/>
        <end position="1074"/>
    </location>
</feature>
<feature type="compositionally biased region" description="Basic and acidic residues" evidence="8">
    <location>
        <begin position="37"/>
        <end position="46"/>
    </location>
</feature>
<dbReference type="Pfam" id="PF16178">
    <property type="entry name" value="Anoct_dimer"/>
    <property type="match status" value="2"/>
</dbReference>
<feature type="transmembrane region" description="Helical" evidence="9">
    <location>
        <begin position="481"/>
        <end position="505"/>
    </location>
</feature>
<feature type="transmembrane region" description="Helical" evidence="9">
    <location>
        <begin position="831"/>
        <end position="855"/>
    </location>
</feature>
<keyword evidence="5 9" id="KW-0472">Membrane</keyword>
<accession>A0A9P5VIW2</accession>
<sequence length="1074" mass="123194">MPTDEAVIDLAVIQAQGATPSGPSRPLKHRQRGHRVDKKDCPRHTEGNQPNKLTTRELDGKRVVSLYFGSDVALFDEITAWKNANPSRRVEDAIDEFDEHQGADALANIVYHTQAFDMVFKYTIPEHLRKVSEEPPVLGLGPNISDIEIDSQSSAAIARKEERLERQRQEEQFRAAEAAAAAARKEGIVDMEKVPLDPKIIREEKLEKLRYRFKKALLKESMIIEEEPNIEGEEMYVKVYTPFWRLCIEAQRLRYKMELSHFETQREKDQKAKANGFWQKYFWRYVQKADIVSLPLRAESLLFKANKLRQYALAEKTRRWSDIVRHGGGIKPDGSGVGSNQGSDGKDGFFGTAKRGNLTESIIIHCKIHTKRGDRQALTTVMDKAAFTDMFALHDGSYKSKVKPMPNRRTWLYHNWVRSARTQPLEEIRFYYGEKIALYFAWIGHYTKWLIWAAIAGVLFLIYGLAEGGFKYDGTGGKMNYFAIFDNALTLPYALFMSVWAALFVEYWKRKSNVLAYTWNTFDFERRERARPEFKPTSTRVSPVTGKVELYYPRYKQLVSIFMSIMVVLISIGIVVVSVGSLMMFNIWAKKPLGIGPDGKPVFRFTSAVSTAITAFLNLAVIMLLGTVYARLAKILTDNENHRRLTQYEDALILKRFLFDFVNFYSALFYIAYIKRDVDMNFFGEELQDNCTADAEGGCMIDLTIQLAIVFVGKQFLNQFQELAIPQLQKYWNRKNELAEKAKLVGKYKDKKNFTKPPQWAKDDILPAYNPQMFEEYRELVIQFGFCTLFVTAFPIAPIFALLNNVLEIRVDAYKLLTQHRRPIAQAAQDIGSWAYILALITHISVLTNATLIAFQSTWMTEHVFRKMLWVKESPPPEPQQIEFSLLAVRLLFIFFYEHLVFLLKIAIANLVTDMPQTVKLAIERENYYTRLALDDEEPAVDEVLEDLDDGDDESEDEEEMARQRAQREAAEDAEFEERLKHAHHAHGASQDGTGVTADCDEDAIKSDAEDEEEDEEELEAMIKAGGCGCAAHGDGLIGTSRSGFEGTWMSRFKPESQAAIRRRQRRRNTKSKQ</sequence>
<protein>
    <submittedName>
        <fullName evidence="12">Anoctamin-7</fullName>
    </submittedName>
</protein>
<dbReference type="InterPro" id="IPR049452">
    <property type="entry name" value="Anoctamin_TM"/>
</dbReference>
<dbReference type="GO" id="GO:0005886">
    <property type="term" value="C:plasma membrane"/>
    <property type="evidence" value="ECO:0007669"/>
    <property type="project" value="UniProtKB-SubCell"/>
</dbReference>
<name>A0A9P5VIW2_9FUNG</name>
<organism evidence="12 13">
    <name type="scientific">Podila minutissima</name>
    <dbReference type="NCBI Taxonomy" id="64525"/>
    <lineage>
        <taxon>Eukaryota</taxon>
        <taxon>Fungi</taxon>
        <taxon>Fungi incertae sedis</taxon>
        <taxon>Mucoromycota</taxon>
        <taxon>Mortierellomycotina</taxon>
        <taxon>Mortierellomycetes</taxon>
        <taxon>Mortierellales</taxon>
        <taxon>Mortierellaceae</taxon>
        <taxon>Podila</taxon>
    </lineage>
</organism>
<reference evidence="12" key="1">
    <citation type="journal article" date="2020" name="Fungal Divers.">
        <title>Resolving the Mortierellaceae phylogeny through synthesis of multi-gene phylogenetics and phylogenomics.</title>
        <authorList>
            <person name="Vandepol N."/>
            <person name="Liber J."/>
            <person name="Desiro A."/>
            <person name="Na H."/>
            <person name="Kennedy M."/>
            <person name="Barry K."/>
            <person name="Grigoriev I.V."/>
            <person name="Miller A.N."/>
            <person name="O'Donnell K."/>
            <person name="Stajich J.E."/>
            <person name="Bonito G."/>
        </authorList>
    </citation>
    <scope>NUCLEOTIDE SEQUENCE</scope>
    <source>
        <strain evidence="12">NVP1</strain>
    </source>
</reference>
<evidence type="ECO:0000256" key="1">
    <source>
        <dbReference type="ARBA" id="ARBA00004651"/>
    </source>
</evidence>
<feature type="coiled-coil region" evidence="7">
    <location>
        <begin position="159"/>
        <end position="186"/>
    </location>
</feature>
<dbReference type="EMBL" id="JAAAUY010000692">
    <property type="protein sequence ID" value="KAF9327185.1"/>
    <property type="molecule type" value="Genomic_DNA"/>
</dbReference>
<gene>
    <name evidence="12" type="primary">ANO7</name>
    <name evidence="12" type="ORF">BG006_009472</name>
</gene>
<dbReference type="InterPro" id="IPR032394">
    <property type="entry name" value="Anoct_dimer"/>
</dbReference>
<evidence type="ECO:0000256" key="3">
    <source>
        <dbReference type="ARBA" id="ARBA00022692"/>
    </source>
</evidence>
<evidence type="ECO:0000256" key="4">
    <source>
        <dbReference type="ARBA" id="ARBA00022989"/>
    </source>
</evidence>
<feature type="region of interest" description="Disordered" evidence="8">
    <location>
        <begin position="15"/>
        <end position="53"/>
    </location>
</feature>
<feature type="compositionally biased region" description="Basic residues" evidence="8">
    <location>
        <begin position="26"/>
        <end position="36"/>
    </location>
</feature>
<feature type="domain" description="Anoctamin dimerisation" evidence="11">
    <location>
        <begin position="346"/>
        <end position="424"/>
    </location>
</feature>
<proteinExistence type="predicted"/>
<evidence type="ECO:0000256" key="8">
    <source>
        <dbReference type="SAM" id="MobiDB-lite"/>
    </source>
</evidence>
<feature type="compositionally biased region" description="Basic and acidic residues" evidence="8">
    <location>
        <begin position="961"/>
        <end position="971"/>
    </location>
</feature>
<feature type="transmembrane region" description="Helical" evidence="9">
    <location>
        <begin position="780"/>
        <end position="803"/>
    </location>
</feature>